<name>A0A4S4MR76_9APHY</name>
<dbReference type="OrthoDB" id="3183782at2759"/>
<protein>
    <recommendedName>
        <fullName evidence="2">EthD domain-containing protein</fullName>
    </recommendedName>
</protein>
<evidence type="ECO:0000256" key="1">
    <source>
        <dbReference type="ARBA" id="ARBA00005986"/>
    </source>
</evidence>
<accession>A0A4S4MR76</accession>
<dbReference type="EMBL" id="SGPM01000174">
    <property type="protein sequence ID" value="THH28519.1"/>
    <property type="molecule type" value="Genomic_DNA"/>
</dbReference>
<dbReference type="Proteomes" id="UP000308730">
    <property type="component" value="Unassembled WGS sequence"/>
</dbReference>
<dbReference type="Pfam" id="PF07110">
    <property type="entry name" value="EthD"/>
    <property type="match status" value="1"/>
</dbReference>
<comment type="similarity">
    <text evidence="1">Belongs to the tpcK family.</text>
</comment>
<evidence type="ECO:0000313" key="3">
    <source>
        <dbReference type="EMBL" id="THH28519.1"/>
    </source>
</evidence>
<dbReference type="SUPFAM" id="SSF54909">
    <property type="entry name" value="Dimeric alpha+beta barrel"/>
    <property type="match status" value="1"/>
</dbReference>
<organism evidence="3 4">
    <name type="scientific">Antrodiella citrinella</name>
    <dbReference type="NCBI Taxonomy" id="2447956"/>
    <lineage>
        <taxon>Eukaryota</taxon>
        <taxon>Fungi</taxon>
        <taxon>Dikarya</taxon>
        <taxon>Basidiomycota</taxon>
        <taxon>Agaricomycotina</taxon>
        <taxon>Agaricomycetes</taxon>
        <taxon>Polyporales</taxon>
        <taxon>Steccherinaceae</taxon>
        <taxon>Antrodiella</taxon>
    </lineage>
</organism>
<evidence type="ECO:0000313" key="4">
    <source>
        <dbReference type="Proteomes" id="UP000308730"/>
    </source>
</evidence>
<sequence length="129" mass="14598">MPELSTNRIRVIGLIHPKEGISHEEFSTYWLNTHSQVFLSLPVVQRNILKYEQYHFNQTVNAQLAALGTHLPSAHGLAILEAESLDKLMEIFADPEFAEKVAPDEERFLDRTLTEAAATNYVTFVDKSA</sequence>
<evidence type="ECO:0000259" key="2">
    <source>
        <dbReference type="Pfam" id="PF07110"/>
    </source>
</evidence>
<feature type="domain" description="EthD" evidence="2">
    <location>
        <begin position="18"/>
        <end position="111"/>
    </location>
</feature>
<keyword evidence="4" id="KW-1185">Reference proteome</keyword>
<dbReference type="InterPro" id="IPR009799">
    <property type="entry name" value="EthD_dom"/>
</dbReference>
<comment type="caution">
    <text evidence="3">The sequence shown here is derived from an EMBL/GenBank/DDBJ whole genome shotgun (WGS) entry which is preliminary data.</text>
</comment>
<reference evidence="3 4" key="1">
    <citation type="submission" date="2019-02" db="EMBL/GenBank/DDBJ databases">
        <title>Genome sequencing of the rare red list fungi Antrodiella citrinella (Flaviporus citrinellus).</title>
        <authorList>
            <person name="Buettner E."/>
            <person name="Kellner H."/>
        </authorList>
    </citation>
    <scope>NUCLEOTIDE SEQUENCE [LARGE SCALE GENOMIC DNA]</scope>
    <source>
        <strain evidence="3 4">DSM 108506</strain>
    </source>
</reference>
<gene>
    <name evidence="3" type="ORF">EUX98_g5670</name>
</gene>
<dbReference type="AlphaFoldDB" id="A0A4S4MR76"/>
<dbReference type="Gene3D" id="3.30.70.100">
    <property type="match status" value="1"/>
</dbReference>
<proteinExistence type="inferred from homology"/>
<dbReference type="GO" id="GO:0016491">
    <property type="term" value="F:oxidoreductase activity"/>
    <property type="evidence" value="ECO:0007669"/>
    <property type="project" value="InterPro"/>
</dbReference>
<dbReference type="InterPro" id="IPR011008">
    <property type="entry name" value="Dimeric_a/b-barrel"/>
</dbReference>